<evidence type="ECO:0000256" key="1">
    <source>
        <dbReference type="ARBA" id="ARBA00004127"/>
    </source>
</evidence>
<evidence type="ECO:0000256" key="4">
    <source>
        <dbReference type="ARBA" id="ARBA00023136"/>
    </source>
</evidence>
<dbReference type="PANTHER" id="PTHR39535">
    <property type="entry name" value="SPORULATION-DELAYING PROTEIN SDPB"/>
    <property type="match status" value="1"/>
</dbReference>
<organism evidence="7 8">
    <name type="scientific">Streptomyces luteireticuli</name>
    <dbReference type="NCBI Taxonomy" id="173858"/>
    <lineage>
        <taxon>Bacteria</taxon>
        <taxon>Bacillati</taxon>
        <taxon>Actinomycetota</taxon>
        <taxon>Actinomycetes</taxon>
        <taxon>Kitasatosporales</taxon>
        <taxon>Streptomycetaceae</taxon>
        <taxon>Streptomyces</taxon>
    </lineage>
</organism>
<keyword evidence="4 5" id="KW-0472">Membrane</keyword>
<evidence type="ECO:0000256" key="3">
    <source>
        <dbReference type="ARBA" id="ARBA00022989"/>
    </source>
</evidence>
<evidence type="ECO:0000259" key="6">
    <source>
        <dbReference type="SMART" id="SM00752"/>
    </source>
</evidence>
<evidence type="ECO:0000256" key="2">
    <source>
        <dbReference type="ARBA" id="ARBA00022692"/>
    </source>
</evidence>
<dbReference type="EMBL" id="BAAABX010000007">
    <property type="protein sequence ID" value="GAA0389684.1"/>
    <property type="molecule type" value="Genomic_DNA"/>
</dbReference>
<feature type="transmembrane region" description="Helical" evidence="5">
    <location>
        <begin position="226"/>
        <end position="249"/>
    </location>
</feature>
<feature type="transmembrane region" description="Helical" evidence="5">
    <location>
        <begin position="34"/>
        <end position="53"/>
    </location>
</feature>
<protein>
    <recommendedName>
        <fullName evidence="6">HTTM-like domain-containing protein</fullName>
    </recommendedName>
</protein>
<evidence type="ECO:0000313" key="7">
    <source>
        <dbReference type="EMBL" id="GAA0389684.1"/>
    </source>
</evidence>
<reference evidence="7 8" key="1">
    <citation type="journal article" date="2019" name="Int. J. Syst. Evol. Microbiol.">
        <title>The Global Catalogue of Microorganisms (GCM) 10K type strain sequencing project: providing services to taxonomists for standard genome sequencing and annotation.</title>
        <authorList>
            <consortium name="The Broad Institute Genomics Platform"/>
            <consortium name="The Broad Institute Genome Sequencing Center for Infectious Disease"/>
            <person name="Wu L."/>
            <person name="Ma J."/>
        </authorList>
    </citation>
    <scope>NUCLEOTIDE SEQUENCE [LARGE SCALE GENOMIC DNA]</scope>
    <source>
        <strain evidence="7 8">JCM 4788</strain>
    </source>
</reference>
<evidence type="ECO:0000256" key="5">
    <source>
        <dbReference type="SAM" id="Phobius"/>
    </source>
</evidence>
<dbReference type="PANTHER" id="PTHR39535:SF2">
    <property type="entry name" value="HTTM DOMAIN-CONTAINING PROTEIN"/>
    <property type="match status" value="1"/>
</dbReference>
<evidence type="ECO:0000313" key="8">
    <source>
        <dbReference type="Proteomes" id="UP001500879"/>
    </source>
</evidence>
<dbReference type="InterPro" id="IPR011020">
    <property type="entry name" value="HTTM-like"/>
</dbReference>
<feature type="transmembrane region" description="Helical" evidence="5">
    <location>
        <begin position="163"/>
        <end position="181"/>
    </location>
</feature>
<dbReference type="SMART" id="SM00752">
    <property type="entry name" value="HTTM"/>
    <property type="match status" value="1"/>
</dbReference>
<name>A0ABN0YBA8_9ACTN</name>
<keyword evidence="8" id="KW-1185">Reference proteome</keyword>
<keyword evidence="2 5" id="KW-0812">Transmembrane</keyword>
<dbReference type="InterPro" id="IPR023894">
    <property type="entry name" value="Sporulation_SdpB"/>
</dbReference>
<feature type="transmembrane region" description="Helical" evidence="5">
    <location>
        <begin position="116"/>
        <end position="142"/>
    </location>
</feature>
<accession>A0ABN0YBA8</accession>
<keyword evidence="3 5" id="KW-1133">Transmembrane helix</keyword>
<proteinExistence type="predicted"/>
<comment type="caution">
    <text evidence="7">The sequence shown here is derived from an EMBL/GenBank/DDBJ whole genome shotgun (WGS) entry which is preliminary data.</text>
</comment>
<sequence>MQVMPAVQSLADRLAVRTGRHDLRSRWFGTGRTVMALAQLSVLLFAPVKALLVPVVGMGEYPKCDGVRAASALCLGGDTVGMEPRRWLLIVILAVVASGYRPRWTAIPHAWAAYSVAVSIAVPDGGESVGMIMALLMIPVGLADDRTWHWRRPEREARPSWRTLSFVAFLAMRVQIAYLYLDSAIAKFGVADWANGTAEYYFLRDSMFGVARPWDSFFLWLSKNSLIVVALTWGALVIEIAIGVCLLASERWRKAGMVMDVVLHGSIILTMGLWSFALVMIGSAIVCASPDRRRPVTGDPGAGGDEGALPESGVHCAECGAAVRVVTAV</sequence>
<feature type="transmembrane region" description="Helical" evidence="5">
    <location>
        <begin position="261"/>
        <end position="286"/>
    </location>
</feature>
<comment type="subcellular location">
    <subcellularLocation>
        <location evidence="1">Endomembrane system</location>
        <topology evidence="1">Multi-pass membrane protein</topology>
    </subcellularLocation>
</comment>
<feature type="domain" description="HTTM-like" evidence="6">
    <location>
        <begin position="27"/>
        <end position="292"/>
    </location>
</feature>
<gene>
    <name evidence="7" type="ORF">GCM10010357_07960</name>
</gene>
<dbReference type="NCBIfam" id="TIGR04033">
    <property type="entry name" value="export_SdpB"/>
    <property type="match status" value="1"/>
</dbReference>
<dbReference type="InterPro" id="IPR052964">
    <property type="entry name" value="Sporulation_signal_mat"/>
</dbReference>
<dbReference type="Proteomes" id="UP001500879">
    <property type="component" value="Unassembled WGS sequence"/>
</dbReference>